<name>A0A1A8X0Y6_PLAMA</name>
<feature type="compositionally biased region" description="Basic residues" evidence="1">
    <location>
        <begin position="181"/>
        <end position="193"/>
    </location>
</feature>
<feature type="transmembrane region" description="Helical" evidence="2">
    <location>
        <begin position="272"/>
        <end position="294"/>
    </location>
</feature>
<accession>A0A1A8X0Y6</accession>
<evidence type="ECO:0008006" key="6">
    <source>
        <dbReference type="Google" id="ProtNLM"/>
    </source>
</evidence>
<evidence type="ECO:0000313" key="5">
    <source>
        <dbReference type="Proteomes" id="UP000078597"/>
    </source>
</evidence>
<keyword evidence="2" id="KW-0812">Transmembrane</keyword>
<dbReference type="EMBL" id="FLQW01005072">
    <property type="protein sequence ID" value="SBS98266.1"/>
    <property type="molecule type" value="Genomic_DNA"/>
</dbReference>
<reference evidence="5" key="1">
    <citation type="submission" date="2016-05" db="EMBL/GenBank/DDBJ databases">
        <authorList>
            <person name="Naeem Raeece"/>
        </authorList>
    </citation>
    <scope>NUCLEOTIDE SEQUENCE [LARGE SCALE GENOMIC DNA]</scope>
</reference>
<protein>
    <recommendedName>
        <fullName evidence="6">Pv-fam-d protein</fullName>
    </recommendedName>
</protein>
<keyword evidence="2" id="KW-1133">Transmembrane helix</keyword>
<gene>
    <name evidence="4" type="ORF">PMALA_063010</name>
</gene>
<sequence length="362" mass="41716">MKKSNTNTFITFCKVFSSTLLIWVAQHENNYEESFEKNANFNTMSLRNGRLLKGQTEVYANYPSQDDLFLKGGSMESLYDDDVVLKNRINGLIKDSSIKNRYDSFLQDIDYQKQFNDIMKKENKKKNGYVTKDMNLNEFYESTESINDLKKNNKKNGNVTKDMNLNEFYESTESINDLKKNNKKNKKISRAAKNRNDDDISGSEALQNMVHQALQQEKPKKGFLKKIYDLDKKFEAEMLRAMKNSNSDAGFHECRFKNGKEIFSVFLEKARIYIPITVSMLVTLFFMCICGGTMSNSASTPATIGGGFFFGLSFVVSAALMIYYALKFGKMKKVHSFYKAVNRSKNSRTRAVNHKIQNRKNM</sequence>
<proteinExistence type="predicted"/>
<dbReference type="AlphaFoldDB" id="A0A1A8X0Y6"/>
<evidence type="ECO:0000256" key="3">
    <source>
        <dbReference type="SAM" id="SignalP"/>
    </source>
</evidence>
<feature type="region of interest" description="Disordered" evidence="1">
    <location>
        <begin position="180"/>
        <end position="200"/>
    </location>
</feature>
<keyword evidence="2" id="KW-0472">Membrane</keyword>
<feature type="signal peptide" evidence="3">
    <location>
        <begin position="1"/>
        <end position="27"/>
    </location>
</feature>
<evidence type="ECO:0000313" key="4">
    <source>
        <dbReference type="EMBL" id="SBS98266.1"/>
    </source>
</evidence>
<dbReference type="Proteomes" id="UP000078597">
    <property type="component" value="Unassembled WGS sequence"/>
</dbReference>
<feature type="transmembrane region" description="Helical" evidence="2">
    <location>
        <begin position="306"/>
        <end position="326"/>
    </location>
</feature>
<feature type="chain" id="PRO_5008381202" description="Pv-fam-d protein" evidence="3">
    <location>
        <begin position="28"/>
        <end position="362"/>
    </location>
</feature>
<dbReference type="VEuPathDB" id="PlasmoDB:PmUG01_10012300"/>
<evidence type="ECO:0000256" key="1">
    <source>
        <dbReference type="SAM" id="MobiDB-lite"/>
    </source>
</evidence>
<keyword evidence="3" id="KW-0732">Signal</keyword>
<organism evidence="4 5">
    <name type="scientific">Plasmodium malariae</name>
    <dbReference type="NCBI Taxonomy" id="5858"/>
    <lineage>
        <taxon>Eukaryota</taxon>
        <taxon>Sar</taxon>
        <taxon>Alveolata</taxon>
        <taxon>Apicomplexa</taxon>
        <taxon>Aconoidasida</taxon>
        <taxon>Haemosporida</taxon>
        <taxon>Plasmodiidae</taxon>
        <taxon>Plasmodium</taxon>
        <taxon>Plasmodium (Plasmodium)</taxon>
    </lineage>
</organism>
<evidence type="ECO:0000256" key="2">
    <source>
        <dbReference type="SAM" id="Phobius"/>
    </source>
</evidence>